<reference evidence="1 2" key="2">
    <citation type="journal article" date="2022" name="Mol. Ecol. Resour.">
        <title>The genomes of chicory, endive, great burdock and yacon provide insights into Asteraceae paleo-polyploidization history and plant inulin production.</title>
        <authorList>
            <person name="Fan W."/>
            <person name="Wang S."/>
            <person name="Wang H."/>
            <person name="Wang A."/>
            <person name="Jiang F."/>
            <person name="Liu H."/>
            <person name="Zhao H."/>
            <person name="Xu D."/>
            <person name="Zhang Y."/>
        </authorList>
    </citation>
    <scope>NUCLEOTIDE SEQUENCE [LARGE SCALE GENOMIC DNA]</scope>
    <source>
        <strain evidence="2">cv. Punajuju</strain>
        <tissue evidence="1">Leaves</tissue>
    </source>
</reference>
<reference evidence="2" key="1">
    <citation type="journal article" date="2022" name="Mol. Ecol. Resour.">
        <title>The genomes of chicory, endive, great burdock and yacon provide insights into Asteraceae palaeo-polyploidization history and plant inulin production.</title>
        <authorList>
            <person name="Fan W."/>
            <person name="Wang S."/>
            <person name="Wang H."/>
            <person name="Wang A."/>
            <person name="Jiang F."/>
            <person name="Liu H."/>
            <person name="Zhao H."/>
            <person name="Xu D."/>
            <person name="Zhang Y."/>
        </authorList>
    </citation>
    <scope>NUCLEOTIDE SEQUENCE [LARGE SCALE GENOMIC DNA]</scope>
    <source>
        <strain evidence="2">cv. Punajuju</strain>
    </source>
</reference>
<gene>
    <name evidence="1" type="ORF">L2E82_02035</name>
</gene>
<evidence type="ECO:0000313" key="2">
    <source>
        <dbReference type="Proteomes" id="UP001055811"/>
    </source>
</evidence>
<sequence length="247" mass="26587">MHRRSRRASSGNVYTRNVRLTSVIACAIRMCRYGYPGRGSALVGMPPKDETGVFVGVGVKLVNNGATVGWGDWKKEVGEGVNIGGPVEGWNGVNGRHCRRLKWWFLVACHNTDGANDAISVFDLSGSHFTGDSDRPGLDLRPQSQKNGNGFYVSCMSGGGRQDPCCGRRGPGRPLAVRPSSFAAPLLVQTGWMGRARSVSDTDATRRLGSVTLSTVHAGRSSERVVSELECSSPGETSPARCLYWLE</sequence>
<name>A0ACB9H1L6_CICIN</name>
<accession>A0ACB9H1L6</accession>
<organism evidence="1 2">
    <name type="scientific">Cichorium intybus</name>
    <name type="common">Chicory</name>
    <dbReference type="NCBI Taxonomy" id="13427"/>
    <lineage>
        <taxon>Eukaryota</taxon>
        <taxon>Viridiplantae</taxon>
        <taxon>Streptophyta</taxon>
        <taxon>Embryophyta</taxon>
        <taxon>Tracheophyta</taxon>
        <taxon>Spermatophyta</taxon>
        <taxon>Magnoliopsida</taxon>
        <taxon>eudicotyledons</taxon>
        <taxon>Gunneridae</taxon>
        <taxon>Pentapetalae</taxon>
        <taxon>asterids</taxon>
        <taxon>campanulids</taxon>
        <taxon>Asterales</taxon>
        <taxon>Asteraceae</taxon>
        <taxon>Cichorioideae</taxon>
        <taxon>Cichorieae</taxon>
        <taxon>Cichoriinae</taxon>
        <taxon>Cichorium</taxon>
    </lineage>
</organism>
<protein>
    <submittedName>
        <fullName evidence="1">Uncharacterized protein</fullName>
    </submittedName>
</protein>
<evidence type="ECO:0000313" key="1">
    <source>
        <dbReference type="EMBL" id="KAI3789243.1"/>
    </source>
</evidence>
<dbReference type="EMBL" id="CM042009">
    <property type="protein sequence ID" value="KAI3789243.1"/>
    <property type="molecule type" value="Genomic_DNA"/>
</dbReference>
<proteinExistence type="predicted"/>
<comment type="caution">
    <text evidence="1">The sequence shown here is derived from an EMBL/GenBank/DDBJ whole genome shotgun (WGS) entry which is preliminary data.</text>
</comment>
<keyword evidence="2" id="KW-1185">Reference proteome</keyword>
<dbReference type="Proteomes" id="UP001055811">
    <property type="component" value="Linkage Group LG01"/>
</dbReference>